<evidence type="ECO:0000313" key="1">
    <source>
        <dbReference type="EMBL" id="KAK8079620.1"/>
    </source>
</evidence>
<keyword evidence="2" id="KW-1185">Reference proteome</keyword>
<dbReference type="Proteomes" id="UP001433268">
    <property type="component" value="Unassembled WGS sequence"/>
</dbReference>
<accession>A0ABR1W801</accession>
<comment type="caution">
    <text evidence="1">The sequence shown here is derived from an EMBL/GenBank/DDBJ whole genome shotgun (WGS) entry which is preliminary data.</text>
</comment>
<dbReference type="EMBL" id="JAQQWN010000006">
    <property type="protein sequence ID" value="KAK8079620.1"/>
    <property type="molecule type" value="Genomic_DNA"/>
</dbReference>
<reference evidence="1 2" key="1">
    <citation type="submission" date="2023-01" db="EMBL/GenBank/DDBJ databases">
        <title>Analysis of 21 Apiospora genomes using comparative genomics revels a genus with tremendous synthesis potential of carbohydrate active enzymes and secondary metabolites.</title>
        <authorList>
            <person name="Sorensen T."/>
        </authorList>
    </citation>
    <scope>NUCLEOTIDE SEQUENCE [LARGE SCALE GENOMIC DNA]</scope>
    <source>
        <strain evidence="1 2">CBS 114990</strain>
    </source>
</reference>
<organism evidence="1 2">
    <name type="scientific">Apiospora hydei</name>
    <dbReference type="NCBI Taxonomy" id="1337664"/>
    <lineage>
        <taxon>Eukaryota</taxon>
        <taxon>Fungi</taxon>
        <taxon>Dikarya</taxon>
        <taxon>Ascomycota</taxon>
        <taxon>Pezizomycotina</taxon>
        <taxon>Sordariomycetes</taxon>
        <taxon>Xylariomycetidae</taxon>
        <taxon>Amphisphaeriales</taxon>
        <taxon>Apiosporaceae</taxon>
        <taxon>Apiospora</taxon>
    </lineage>
</organism>
<proteinExistence type="predicted"/>
<evidence type="ECO:0000313" key="2">
    <source>
        <dbReference type="Proteomes" id="UP001433268"/>
    </source>
</evidence>
<name>A0ABR1W801_9PEZI</name>
<protein>
    <submittedName>
        <fullName evidence="1">Uncharacterized protein</fullName>
    </submittedName>
</protein>
<dbReference type="RefSeq" id="XP_066667095.1">
    <property type="nucleotide sequence ID" value="XM_066811753.1"/>
</dbReference>
<dbReference type="GeneID" id="92044813"/>
<sequence length="163" mass="18438">MANSNDPACTFRNLLCAEEDCDNYALEPERRAACQLRYADGTADHTPVCRMNLVDILEQRRKYPDAVAVVSADYGPEFPKSALRAAPCSEKGAELGYCATHSNPGGRDAKVRFWEQCEYSRSLRLRGEKIKFLEEYAKYVKTVKEWCRVDLDALVRMPSSKMG</sequence>
<gene>
    <name evidence="1" type="ORF">PG997_007438</name>
</gene>